<dbReference type="GO" id="GO:0009229">
    <property type="term" value="P:thiamine diphosphate biosynthetic process"/>
    <property type="evidence" value="ECO:0007669"/>
    <property type="project" value="UniProtKB-UniRule"/>
</dbReference>
<dbReference type="Pfam" id="PF00586">
    <property type="entry name" value="AIRS"/>
    <property type="match status" value="1"/>
</dbReference>
<dbReference type="AlphaFoldDB" id="A0A7U6JHK1"/>
<feature type="binding site" evidence="2">
    <location>
        <position position="207"/>
    </location>
    <ligand>
        <name>ATP</name>
        <dbReference type="ChEBI" id="CHEBI:30616"/>
    </ligand>
</feature>
<dbReference type="Gene3D" id="3.90.650.10">
    <property type="entry name" value="PurM-like C-terminal domain"/>
    <property type="match status" value="1"/>
</dbReference>
<gene>
    <name evidence="2" type="primary">thiL</name>
    <name evidence="5" type="ORF">TBH_C0843</name>
</gene>
<dbReference type="KEGG" id="tbn:TBH_C0843"/>
<dbReference type="UniPathway" id="UPA00060">
    <property type="reaction ID" value="UER00142"/>
</dbReference>
<reference evidence="5 6" key="1">
    <citation type="journal article" date="2014" name="PLoS ONE">
        <title>Physiological and genomic features of a novel sulfur-oxidizing gammaproteobacterium belonging to a previously uncultivated symbiotic lineage isolated from a hydrothermal vent.</title>
        <authorList>
            <person name="Nunoura T."/>
            <person name="Takaki Y."/>
            <person name="Kazama H."/>
            <person name="Kakuta J."/>
            <person name="Shimamura S."/>
            <person name="Makita H."/>
            <person name="Hirai M."/>
            <person name="Miyazaki M."/>
            <person name="Takai K."/>
        </authorList>
    </citation>
    <scope>NUCLEOTIDE SEQUENCE [LARGE SCALE GENOMIC DNA]</scope>
    <source>
        <strain evidence="5 6">Hiromi1</strain>
    </source>
</reference>
<dbReference type="InterPro" id="IPR016188">
    <property type="entry name" value="PurM-like_N"/>
</dbReference>
<evidence type="ECO:0000256" key="1">
    <source>
        <dbReference type="ARBA" id="ARBA00022977"/>
    </source>
</evidence>
<name>A0A7U6JHK1_9GAMM</name>
<sequence>MAEFQLIERYFSGLSRPDGPVALGVGDDCALLDPPPGQRLAMTMDTLIAGRHFLPDADPFSIGHKSLAVNLSDLAAMGASPAWALLSLSLPQVDDSWLSAFTSGFAALAEAHGVALVGGDTCQGSLSITLQLTGFLAPGQEMLRSAARPGDAIYVTGTLGDAALALQLASAGQEPGELAQRLDYPDPRVAEGRSLSRLGVKACIDISDGLVADLGHICRRSSCGARVYLDSLPLSSPVREYLAAGGDYQPVVAGGDDYELCFTVPPALAPQLRDMPVSCIGEITAGEGVELWDGSGKLLPLPRAWEHFSS</sequence>
<feature type="binding site" evidence="2">
    <location>
        <position position="43"/>
    </location>
    <ligand>
        <name>Mg(2+)</name>
        <dbReference type="ChEBI" id="CHEBI:18420"/>
        <label>4</label>
    </ligand>
</feature>
<dbReference type="PANTHER" id="PTHR30270">
    <property type="entry name" value="THIAMINE-MONOPHOSPHATE KINASE"/>
    <property type="match status" value="1"/>
</dbReference>
<dbReference type="Pfam" id="PF02769">
    <property type="entry name" value="AIRS_C"/>
    <property type="match status" value="1"/>
</dbReference>
<evidence type="ECO:0000256" key="2">
    <source>
        <dbReference type="HAMAP-Rule" id="MF_02128"/>
    </source>
</evidence>
<feature type="binding site" evidence="2">
    <location>
        <position position="256"/>
    </location>
    <ligand>
        <name>substrate</name>
    </ligand>
</feature>
<feature type="domain" description="PurM-like N-terminal" evidence="3">
    <location>
        <begin position="26"/>
        <end position="134"/>
    </location>
</feature>
<dbReference type="InterPro" id="IPR036676">
    <property type="entry name" value="PurM-like_C_sf"/>
</dbReference>
<dbReference type="NCBIfam" id="TIGR01379">
    <property type="entry name" value="thiL"/>
    <property type="match status" value="1"/>
</dbReference>
<dbReference type="Proteomes" id="UP000031631">
    <property type="component" value="Chromosome"/>
</dbReference>
<comment type="function">
    <text evidence="2">Catalyzes the ATP-dependent phosphorylation of thiamine-monophosphate (TMP) to form thiamine-pyrophosphate (TPP), the active form of vitamin B1.</text>
</comment>
<feature type="binding site" evidence="2">
    <location>
        <position position="205"/>
    </location>
    <ligand>
        <name>Mg(2+)</name>
        <dbReference type="ChEBI" id="CHEBI:18420"/>
        <label>3</label>
    </ligand>
</feature>
<proteinExistence type="inferred from homology"/>
<dbReference type="GO" id="GO:0005524">
    <property type="term" value="F:ATP binding"/>
    <property type="evidence" value="ECO:0007669"/>
    <property type="project" value="UniProtKB-UniRule"/>
</dbReference>
<accession>A0A7U6JHK1</accession>
<dbReference type="SUPFAM" id="SSF56042">
    <property type="entry name" value="PurM C-terminal domain-like"/>
    <property type="match status" value="1"/>
</dbReference>
<evidence type="ECO:0000313" key="5">
    <source>
        <dbReference type="EMBL" id="BAO43778.1"/>
    </source>
</evidence>
<keyword evidence="2" id="KW-0808">Transferase</keyword>
<comment type="pathway">
    <text evidence="2">Cofactor biosynthesis; thiamine diphosphate biosynthesis; thiamine diphosphate from thiamine phosphate: step 1/1.</text>
</comment>
<feature type="binding site" evidence="2">
    <location>
        <position position="45"/>
    </location>
    <ligand>
        <name>Mg(2+)</name>
        <dbReference type="ChEBI" id="CHEBI:18420"/>
        <label>2</label>
    </ligand>
</feature>
<keyword evidence="1 2" id="KW-0784">Thiamine biosynthesis</keyword>
<keyword evidence="2" id="KW-0547">Nucleotide-binding</keyword>
<evidence type="ECO:0000259" key="4">
    <source>
        <dbReference type="Pfam" id="PF02769"/>
    </source>
</evidence>
<comment type="caution">
    <text evidence="2">Lacks conserved residue(s) required for the propagation of feature annotation.</text>
</comment>
<comment type="similarity">
    <text evidence="2">Belongs to the thiamine-monophosphate kinase family.</text>
</comment>
<feature type="binding site" evidence="2">
    <location>
        <position position="120"/>
    </location>
    <ligand>
        <name>Mg(2+)</name>
        <dbReference type="ChEBI" id="CHEBI:18420"/>
        <label>1</label>
    </ligand>
</feature>
<feature type="binding site" evidence="2">
    <location>
        <position position="28"/>
    </location>
    <ligand>
        <name>Mg(2+)</name>
        <dbReference type="ChEBI" id="CHEBI:18420"/>
        <label>4</label>
    </ligand>
</feature>
<dbReference type="RefSeq" id="WP_041065852.1">
    <property type="nucleotide sequence ID" value="NZ_AP012273.1"/>
</dbReference>
<keyword evidence="2 5" id="KW-0418">Kinase</keyword>
<dbReference type="CDD" id="cd02194">
    <property type="entry name" value="ThiL"/>
    <property type="match status" value="1"/>
</dbReference>
<dbReference type="SUPFAM" id="SSF55326">
    <property type="entry name" value="PurM N-terminal domain-like"/>
    <property type="match status" value="1"/>
</dbReference>
<evidence type="ECO:0000259" key="3">
    <source>
        <dbReference type="Pfam" id="PF00586"/>
    </source>
</evidence>
<feature type="binding site" evidence="2">
    <location>
        <position position="52"/>
    </location>
    <ligand>
        <name>substrate</name>
    </ligand>
</feature>
<feature type="binding site" evidence="2">
    <location>
        <position position="305"/>
    </location>
    <ligand>
        <name>substrate</name>
    </ligand>
</feature>
<feature type="binding site" evidence="2">
    <location>
        <position position="28"/>
    </location>
    <ligand>
        <name>Mg(2+)</name>
        <dbReference type="ChEBI" id="CHEBI:18420"/>
        <label>3</label>
    </ligand>
</feature>
<feature type="binding site" evidence="2">
    <location>
        <position position="73"/>
    </location>
    <ligand>
        <name>Mg(2+)</name>
        <dbReference type="ChEBI" id="CHEBI:18420"/>
        <label>2</label>
    </ligand>
</feature>
<feature type="binding site" evidence="2">
    <location>
        <begin position="119"/>
        <end position="120"/>
    </location>
    <ligand>
        <name>ATP</name>
        <dbReference type="ChEBI" id="CHEBI:30616"/>
    </ligand>
</feature>
<feature type="domain" description="PurM-like C-terminal" evidence="4">
    <location>
        <begin position="148"/>
        <end position="291"/>
    </location>
</feature>
<evidence type="ECO:0000313" key="6">
    <source>
        <dbReference type="Proteomes" id="UP000031631"/>
    </source>
</evidence>
<feature type="binding site" evidence="2">
    <location>
        <position position="73"/>
    </location>
    <ligand>
        <name>Mg(2+)</name>
        <dbReference type="ChEBI" id="CHEBI:18420"/>
        <label>3</label>
    </ligand>
</feature>
<comment type="catalytic activity">
    <reaction evidence="2">
        <text>thiamine phosphate + ATP = thiamine diphosphate + ADP</text>
        <dbReference type="Rhea" id="RHEA:15913"/>
        <dbReference type="ChEBI" id="CHEBI:30616"/>
        <dbReference type="ChEBI" id="CHEBI:37575"/>
        <dbReference type="ChEBI" id="CHEBI:58937"/>
        <dbReference type="ChEBI" id="CHEBI:456216"/>
        <dbReference type="EC" id="2.7.4.16"/>
    </reaction>
</comment>
<dbReference type="PIRSF" id="PIRSF005303">
    <property type="entry name" value="Thiam_monoph_kin"/>
    <property type="match status" value="1"/>
</dbReference>
<dbReference type="OrthoDB" id="9802811at2"/>
<dbReference type="HAMAP" id="MF_02128">
    <property type="entry name" value="TMP_kinase"/>
    <property type="match status" value="1"/>
</dbReference>
<keyword evidence="2" id="KW-0479">Metal-binding</keyword>
<keyword evidence="6" id="KW-1185">Reference proteome</keyword>
<protein>
    <recommendedName>
        <fullName evidence="2">Thiamine-monophosphate kinase</fullName>
        <shortName evidence="2">TMP kinase</shortName>
        <shortName evidence="2">Thiamine-phosphate kinase</shortName>
        <ecNumber evidence="2">2.7.4.16</ecNumber>
    </recommendedName>
</protein>
<dbReference type="EC" id="2.7.4.16" evidence="2"/>
<comment type="miscellaneous">
    <text evidence="2">Reaction mechanism of ThiL seems to utilize a direct, inline transfer of the gamma-phosphate of ATP to TMP rather than a phosphorylated enzyme intermediate.</text>
</comment>
<feature type="binding site" evidence="2">
    <location>
        <position position="45"/>
    </location>
    <ligand>
        <name>Mg(2+)</name>
        <dbReference type="ChEBI" id="CHEBI:18420"/>
        <label>1</label>
    </ligand>
</feature>
<feature type="binding site" evidence="2">
    <location>
        <position position="73"/>
    </location>
    <ligand>
        <name>Mg(2+)</name>
        <dbReference type="ChEBI" id="CHEBI:18420"/>
        <label>4</label>
    </ligand>
</feature>
<dbReference type="GO" id="GO:0009228">
    <property type="term" value="P:thiamine biosynthetic process"/>
    <property type="evidence" value="ECO:0007669"/>
    <property type="project" value="UniProtKB-KW"/>
</dbReference>
<dbReference type="InterPro" id="IPR010918">
    <property type="entry name" value="PurM-like_C_dom"/>
</dbReference>
<dbReference type="EMBL" id="AP012273">
    <property type="protein sequence ID" value="BAO43778.1"/>
    <property type="molecule type" value="Genomic_DNA"/>
</dbReference>
<keyword evidence="2" id="KW-0460">Magnesium</keyword>
<feature type="binding site" evidence="2">
    <location>
        <position position="208"/>
    </location>
    <ligand>
        <name>Mg(2+)</name>
        <dbReference type="ChEBI" id="CHEBI:18420"/>
        <label>5</label>
    </ligand>
</feature>
<dbReference type="GO" id="GO:0009030">
    <property type="term" value="F:thiamine-phosphate kinase activity"/>
    <property type="evidence" value="ECO:0007669"/>
    <property type="project" value="UniProtKB-UniRule"/>
</dbReference>
<dbReference type="InterPro" id="IPR036921">
    <property type="entry name" value="PurM-like_N_sf"/>
</dbReference>
<keyword evidence="2" id="KW-0067">ATP-binding</keyword>
<dbReference type="InterPro" id="IPR006283">
    <property type="entry name" value="ThiL-like"/>
</dbReference>
<dbReference type="Gene3D" id="3.30.1330.10">
    <property type="entry name" value="PurM-like, N-terminal domain"/>
    <property type="match status" value="1"/>
</dbReference>
<organism evidence="5 6">
    <name type="scientific">Thiolapillus brandeum</name>
    <dbReference type="NCBI Taxonomy" id="1076588"/>
    <lineage>
        <taxon>Bacteria</taxon>
        <taxon>Pseudomonadati</taxon>
        <taxon>Pseudomonadota</taxon>
        <taxon>Gammaproteobacteria</taxon>
        <taxon>Chromatiales</taxon>
        <taxon>Sedimenticolaceae</taxon>
        <taxon>Thiolapillus</taxon>
    </lineage>
</organism>
<feature type="binding site" evidence="2">
    <location>
        <position position="144"/>
    </location>
    <ligand>
        <name>ATP</name>
        <dbReference type="ChEBI" id="CHEBI:30616"/>
    </ligand>
</feature>
<dbReference type="GO" id="GO:0000287">
    <property type="term" value="F:magnesium ion binding"/>
    <property type="evidence" value="ECO:0007669"/>
    <property type="project" value="UniProtKB-UniRule"/>
</dbReference>
<dbReference type="PANTHER" id="PTHR30270:SF0">
    <property type="entry name" value="THIAMINE-MONOPHOSPHATE KINASE"/>
    <property type="match status" value="1"/>
</dbReference>